<dbReference type="PANTHER" id="PTHR43738:SF1">
    <property type="entry name" value="HEMIN TRANSPORT SYSTEM PERMEASE PROTEIN HRTB-RELATED"/>
    <property type="match status" value="1"/>
</dbReference>
<accession>A0ABY1AEP0</accession>
<evidence type="ECO:0000256" key="7">
    <source>
        <dbReference type="ARBA" id="ARBA00022692"/>
    </source>
</evidence>
<comment type="similarity">
    <text evidence="2">Belongs to the ABC-4 integral membrane protein family. HrtB subfamily.</text>
</comment>
<feature type="transmembrane region" description="Helical" evidence="11">
    <location>
        <begin position="317"/>
        <end position="337"/>
    </location>
</feature>
<evidence type="ECO:0000256" key="6">
    <source>
        <dbReference type="ARBA" id="ARBA00022475"/>
    </source>
</evidence>
<keyword evidence="5" id="KW-0813">Transport</keyword>
<evidence type="ECO:0000256" key="10">
    <source>
        <dbReference type="ARBA" id="ARBA00024973"/>
    </source>
</evidence>
<dbReference type="InterPro" id="IPR051125">
    <property type="entry name" value="ABC-4/HrtB_transporter"/>
</dbReference>
<dbReference type="Pfam" id="PF02687">
    <property type="entry name" value="FtsX"/>
    <property type="match status" value="1"/>
</dbReference>
<comment type="caution">
    <text evidence="13">The sequence shown here is derived from an EMBL/GenBank/DDBJ whole genome shotgun (WGS) entry which is preliminary data.</text>
</comment>
<feature type="domain" description="ABC3 transporter permease C-terminal" evidence="12">
    <location>
        <begin position="236"/>
        <end position="347"/>
    </location>
</feature>
<evidence type="ECO:0000259" key="12">
    <source>
        <dbReference type="Pfam" id="PF02687"/>
    </source>
</evidence>
<reference evidence="13 14" key="1">
    <citation type="submission" date="2016-10" db="EMBL/GenBank/DDBJ databases">
        <authorList>
            <person name="Varghese N."/>
            <person name="Submissions S."/>
        </authorList>
    </citation>
    <scope>NUCLEOTIDE SEQUENCE [LARGE SCALE GENOMIC DNA]</scope>
    <source>
        <strain evidence="13 14">WC1T17</strain>
    </source>
</reference>
<evidence type="ECO:0000256" key="9">
    <source>
        <dbReference type="ARBA" id="ARBA00023136"/>
    </source>
</evidence>
<comment type="subunit">
    <text evidence="3">The complex is composed of two ATP-binding proteins (HrtA), two transmembrane proteins (HrtB) and a solute-binding protein.</text>
</comment>
<evidence type="ECO:0000256" key="1">
    <source>
        <dbReference type="ARBA" id="ARBA00004651"/>
    </source>
</evidence>
<feature type="transmembrane region" description="Helical" evidence="11">
    <location>
        <begin position="276"/>
        <end position="305"/>
    </location>
</feature>
<organism evidence="13 14">
    <name type="scientific">Ligilactobacillus ruminis</name>
    <dbReference type="NCBI Taxonomy" id="1623"/>
    <lineage>
        <taxon>Bacteria</taxon>
        <taxon>Bacillati</taxon>
        <taxon>Bacillota</taxon>
        <taxon>Bacilli</taxon>
        <taxon>Lactobacillales</taxon>
        <taxon>Lactobacillaceae</taxon>
        <taxon>Ligilactobacillus</taxon>
    </lineage>
</organism>
<evidence type="ECO:0000256" key="2">
    <source>
        <dbReference type="ARBA" id="ARBA00008697"/>
    </source>
</evidence>
<proteinExistence type="inferred from homology"/>
<name>A0ABY1AEP0_9LACO</name>
<comment type="function">
    <text evidence="10">Part of the ABC transporter complex hrt involved in hemin import. Responsible for the translocation of the substrate across the membrane.</text>
</comment>
<keyword evidence="8 11" id="KW-1133">Transmembrane helix</keyword>
<sequence length="353" mass="38228">MFLAFNELKQEKLRYIMIIIMLALLSYLIFILTSLTLGLANENTAAITGWNVKTGVLEKSSDANLRQSLLTADQVKKLTKDSDTAVVAETSVVTKDKGASKISATFVGLNKSQFIAKELQITSGRKAKTSSEIVMDDSFQNKDYKLGQKVSLNDSSKKYKIIGFTHDAKLNIAPIVYGSISTWQNLREIGTNFGGSGIFSKKADFTTSVKNTKAYTLKEIINKLPGYSSQNMTFSFMIGFLMIISLVIVAVFLYIITLQKLPNYAVLRAQGVPSGFLIRATLAQSLILMIFGLIAALILVAITALAMPADVPMTFNLGLTAAVSAAMIIMAIIGALIPVRMIAKVDPVSVIGG</sequence>
<keyword evidence="7 11" id="KW-0812">Transmembrane</keyword>
<dbReference type="EMBL" id="FOCC01000019">
    <property type="protein sequence ID" value="SEM99847.1"/>
    <property type="molecule type" value="Genomic_DNA"/>
</dbReference>
<evidence type="ECO:0000313" key="14">
    <source>
        <dbReference type="Proteomes" id="UP000182089"/>
    </source>
</evidence>
<evidence type="ECO:0000256" key="3">
    <source>
        <dbReference type="ARBA" id="ARBA00011131"/>
    </source>
</evidence>
<evidence type="ECO:0000256" key="4">
    <source>
        <dbReference type="ARBA" id="ARBA00016962"/>
    </source>
</evidence>
<gene>
    <name evidence="13" type="ORF">SAMN05216431_1199</name>
</gene>
<dbReference type="InterPro" id="IPR003838">
    <property type="entry name" value="ABC3_permease_C"/>
</dbReference>
<feature type="transmembrane region" description="Helical" evidence="11">
    <location>
        <begin position="233"/>
        <end position="256"/>
    </location>
</feature>
<evidence type="ECO:0000256" key="8">
    <source>
        <dbReference type="ARBA" id="ARBA00022989"/>
    </source>
</evidence>
<evidence type="ECO:0000313" key="13">
    <source>
        <dbReference type="EMBL" id="SEM99847.1"/>
    </source>
</evidence>
<protein>
    <recommendedName>
        <fullName evidence="4">Putative hemin transport system permease protein HrtB</fullName>
    </recommendedName>
</protein>
<evidence type="ECO:0000256" key="11">
    <source>
        <dbReference type="SAM" id="Phobius"/>
    </source>
</evidence>
<keyword evidence="6" id="KW-1003">Cell membrane</keyword>
<evidence type="ECO:0000256" key="5">
    <source>
        <dbReference type="ARBA" id="ARBA00022448"/>
    </source>
</evidence>
<dbReference type="Proteomes" id="UP000182089">
    <property type="component" value="Unassembled WGS sequence"/>
</dbReference>
<keyword evidence="9 11" id="KW-0472">Membrane</keyword>
<feature type="transmembrane region" description="Helical" evidence="11">
    <location>
        <begin position="15"/>
        <end position="40"/>
    </location>
</feature>
<dbReference type="PANTHER" id="PTHR43738">
    <property type="entry name" value="ABC TRANSPORTER, MEMBRANE PROTEIN"/>
    <property type="match status" value="1"/>
</dbReference>
<comment type="subcellular location">
    <subcellularLocation>
        <location evidence="1">Cell membrane</location>
        <topology evidence="1">Multi-pass membrane protein</topology>
    </subcellularLocation>
</comment>